<sequence length="107" mass="12161">MTRQCAPAVQKANRALGCIKRSVVSRLTEEILLICSTLVRPHLQYCIQLWGPQYRKRHGPVGASPEEAMKMTKGLEHLCYEDRLRELGLFSLEKRRIQGKLIAPSST</sequence>
<dbReference type="Proteomes" id="UP001623348">
    <property type="component" value="Unassembled WGS sequence"/>
</dbReference>
<organism evidence="1 2">
    <name type="scientific">Grus japonensis</name>
    <name type="common">Japanese crane</name>
    <name type="synonym">Red-crowned crane</name>
    <dbReference type="NCBI Taxonomy" id="30415"/>
    <lineage>
        <taxon>Eukaryota</taxon>
        <taxon>Metazoa</taxon>
        <taxon>Chordata</taxon>
        <taxon>Craniata</taxon>
        <taxon>Vertebrata</taxon>
        <taxon>Euteleostomi</taxon>
        <taxon>Archelosauria</taxon>
        <taxon>Archosauria</taxon>
        <taxon>Dinosauria</taxon>
        <taxon>Saurischia</taxon>
        <taxon>Theropoda</taxon>
        <taxon>Coelurosauria</taxon>
        <taxon>Aves</taxon>
        <taxon>Neognathae</taxon>
        <taxon>Neoaves</taxon>
        <taxon>Gruiformes</taxon>
        <taxon>Gruidae</taxon>
        <taxon>Grus</taxon>
    </lineage>
</organism>
<reference evidence="1 2" key="1">
    <citation type="submission" date="2024-06" db="EMBL/GenBank/DDBJ databases">
        <title>The draft genome of Grus japonensis, version 3.</title>
        <authorList>
            <person name="Nabeshima K."/>
            <person name="Suzuki S."/>
            <person name="Onuma M."/>
        </authorList>
    </citation>
    <scope>NUCLEOTIDE SEQUENCE [LARGE SCALE GENOMIC DNA]</scope>
    <source>
        <strain evidence="1 2">451A</strain>
    </source>
</reference>
<accession>A0ABC9WJ03</accession>
<name>A0ABC9WJ03_GRUJA</name>
<keyword evidence="2" id="KW-1185">Reference proteome</keyword>
<evidence type="ECO:0000313" key="2">
    <source>
        <dbReference type="Proteomes" id="UP001623348"/>
    </source>
</evidence>
<proteinExistence type="predicted"/>
<comment type="caution">
    <text evidence="1">The sequence shown here is derived from an EMBL/GenBank/DDBJ whole genome shotgun (WGS) entry which is preliminary data.</text>
</comment>
<dbReference type="EMBL" id="BAAFJT010000002">
    <property type="protein sequence ID" value="GAB0185042.1"/>
    <property type="molecule type" value="Genomic_DNA"/>
</dbReference>
<dbReference type="AlphaFoldDB" id="A0ABC9WJ03"/>
<gene>
    <name evidence="1" type="ORF">GRJ2_000969500</name>
</gene>
<protein>
    <submittedName>
        <fullName evidence="1">Uncharacterized protein</fullName>
    </submittedName>
</protein>
<evidence type="ECO:0000313" key="1">
    <source>
        <dbReference type="EMBL" id="GAB0185042.1"/>
    </source>
</evidence>